<organism evidence="2 3">
    <name type="scientific">Halobacterium hubeiense</name>
    <dbReference type="NCBI Taxonomy" id="1407499"/>
    <lineage>
        <taxon>Archaea</taxon>
        <taxon>Methanobacteriati</taxon>
        <taxon>Methanobacteriota</taxon>
        <taxon>Stenosarchaea group</taxon>
        <taxon>Halobacteria</taxon>
        <taxon>Halobacteriales</taxon>
        <taxon>Halobacteriaceae</taxon>
        <taxon>Halobacterium</taxon>
    </lineage>
</organism>
<accession>A0A0U5D1K5</accession>
<evidence type="ECO:0000313" key="3">
    <source>
        <dbReference type="Proteomes" id="UP000066737"/>
    </source>
</evidence>
<evidence type="ECO:0000256" key="1">
    <source>
        <dbReference type="SAM" id="MobiDB-lite"/>
    </source>
</evidence>
<dbReference type="EMBL" id="LN831303">
    <property type="protein sequence ID" value="CQH63579.1"/>
    <property type="molecule type" value="Genomic_DNA"/>
</dbReference>
<dbReference type="Proteomes" id="UP000066737">
    <property type="component" value="Plasmid pSTJ001"/>
</dbReference>
<evidence type="ECO:0000313" key="2">
    <source>
        <dbReference type="EMBL" id="CQH63579.1"/>
    </source>
</evidence>
<name>A0A0U5D1K5_9EURY</name>
<dbReference type="KEGG" id="hhb:Hhub_4126"/>
<proteinExistence type="predicted"/>
<protein>
    <submittedName>
        <fullName evidence="2">Uncharacterized protein</fullName>
    </submittedName>
</protein>
<reference evidence="3" key="1">
    <citation type="journal article" date="2016" name="Environ. Microbiol.">
        <title>The complete genome of a viable archaeum isolated from 123-million-year-old rock salt.</title>
        <authorList>
            <person name="Jaakkola S.T."/>
            <person name="Pfeiffer F."/>
            <person name="Ravantti J.J."/>
            <person name="Guo Q."/>
            <person name="Liu Y."/>
            <person name="Chen X."/>
            <person name="Ma H."/>
            <person name="Yang C."/>
            <person name="Oksanen H.M."/>
            <person name="Bamford D.H."/>
        </authorList>
    </citation>
    <scope>NUCLEOTIDE SEQUENCE</scope>
    <source>
        <strain evidence="3">JI20-1</strain>
        <plasmid evidence="3">Plasmid pSTJ001</plasmid>
    </source>
</reference>
<feature type="compositionally biased region" description="Basic and acidic residues" evidence="1">
    <location>
        <begin position="34"/>
        <end position="57"/>
    </location>
</feature>
<feature type="compositionally biased region" description="Polar residues" evidence="1">
    <location>
        <begin position="1"/>
        <end position="11"/>
    </location>
</feature>
<feature type="region of interest" description="Disordered" evidence="1">
    <location>
        <begin position="1"/>
        <end position="57"/>
    </location>
</feature>
<sequence>MVDDASPSSFTAVEEALQGEDRRSSMGSDPVANEIKRDSCPERGENVVEEEKGRVPG</sequence>
<keyword evidence="3" id="KW-1185">Reference proteome</keyword>
<dbReference type="AlphaFoldDB" id="A0A0U5D1K5"/>
<geneLocation type="plasmid" evidence="3">
    <name>pSTJ001</name>
</geneLocation>
<gene>
    <name evidence="2" type="ORF">HHUB_4126</name>
</gene>